<dbReference type="InterPro" id="IPR045121">
    <property type="entry name" value="CoAse"/>
</dbReference>
<name>A0ABV9QK29_9FIRM</name>
<dbReference type="PANTHER" id="PTHR12992">
    <property type="entry name" value="NUDIX HYDROLASE"/>
    <property type="match status" value="1"/>
</dbReference>
<dbReference type="EC" id="3.6.1.55" evidence="8"/>
<dbReference type="PANTHER" id="PTHR12992:SF11">
    <property type="entry name" value="MITOCHONDRIAL COENZYME A DIPHOSPHATASE NUDT8"/>
    <property type="match status" value="1"/>
</dbReference>
<comment type="cofactor">
    <cofactor evidence="2">
        <name>Mg(2+)</name>
        <dbReference type="ChEBI" id="CHEBI:18420"/>
    </cofactor>
</comment>
<proteinExistence type="predicted"/>
<evidence type="ECO:0000313" key="9">
    <source>
        <dbReference type="Proteomes" id="UP001595916"/>
    </source>
</evidence>
<sequence>MVDAHKIHRLFGDHQPQIIGIGGREYAVLLPLMKREEELCLLLEKRAHTISQPGEISFPGGRRDRSDLSLLDTALRETFEELGIERRDIEVISPFNTVIPPYNKVIYSFLGQVREGARLSVNVEEVEEVIFVPLRYLLETEPLHYPGEIGVKQSPMFPFDKIPNGKNYNFMKGRYDTYFYEYKEVVIWGLTASLIKSFVDTLRNGLDFDRGL</sequence>
<keyword evidence="6" id="KW-0464">Manganese</keyword>
<dbReference type="Pfam" id="PF00293">
    <property type="entry name" value="NUDIX"/>
    <property type="match status" value="1"/>
</dbReference>
<dbReference type="InterPro" id="IPR000086">
    <property type="entry name" value="NUDIX_hydrolase_dom"/>
</dbReference>
<accession>A0ABV9QK29</accession>
<gene>
    <name evidence="8" type="ORF">ACFO4R_06395</name>
</gene>
<dbReference type="CDD" id="cd03426">
    <property type="entry name" value="NUDIX_CoAse_Nudt7"/>
    <property type="match status" value="1"/>
</dbReference>
<keyword evidence="4 8" id="KW-0378">Hydrolase</keyword>
<evidence type="ECO:0000313" key="8">
    <source>
        <dbReference type="EMBL" id="MFC4804710.1"/>
    </source>
</evidence>
<evidence type="ECO:0000259" key="7">
    <source>
        <dbReference type="PROSITE" id="PS51462"/>
    </source>
</evidence>
<evidence type="ECO:0000256" key="4">
    <source>
        <dbReference type="ARBA" id="ARBA00022801"/>
    </source>
</evidence>
<protein>
    <submittedName>
        <fullName evidence="8">NUDIX hydrolase</fullName>
        <ecNumber evidence="8">3.6.1.55</ecNumber>
    </submittedName>
</protein>
<dbReference type="EMBL" id="JBHSHL010000022">
    <property type="protein sequence ID" value="MFC4804710.1"/>
    <property type="molecule type" value="Genomic_DNA"/>
</dbReference>
<dbReference type="Gene3D" id="3.90.79.10">
    <property type="entry name" value="Nucleoside Triphosphate Pyrophosphohydrolase"/>
    <property type="match status" value="1"/>
</dbReference>
<dbReference type="InterPro" id="IPR015797">
    <property type="entry name" value="NUDIX_hydrolase-like_dom_sf"/>
</dbReference>
<feature type="domain" description="Nudix hydrolase" evidence="7">
    <location>
        <begin position="23"/>
        <end position="155"/>
    </location>
</feature>
<evidence type="ECO:0000256" key="1">
    <source>
        <dbReference type="ARBA" id="ARBA00001936"/>
    </source>
</evidence>
<dbReference type="GO" id="GO:0035539">
    <property type="term" value="F:8-oxo-7,8-dihydrodeoxyguanosine triphosphate pyrophosphatase activity"/>
    <property type="evidence" value="ECO:0007669"/>
    <property type="project" value="UniProtKB-EC"/>
</dbReference>
<dbReference type="SUPFAM" id="SSF55811">
    <property type="entry name" value="Nudix"/>
    <property type="match status" value="1"/>
</dbReference>
<evidence type="ECO:0000256" key="2">
    <source>
        <dbReference type="ARBA" id="ARBA00001946"/>
    </source>
</evidence>
<evidence type="ECO:0000256" key="3">
    <source>
        <dbReference type="ARBA" id="ARBA00022723"/>
    </source>
</evidence>
<organism evidence="8 9">
    <name type="scientific">Filifactor villosus</name>
    <dbReference type="NCBI Taxonomy" id="29374"/>
    <lineage>
        <taxon>Bacteria</taxon>
        <taxon>Bacillati</taxon>
        <taxon>Bacillota</taxon>
        <taxon>Clostridia</taxon>
        <taxon>Peptostreptococcales</taxon>
        <taxon>Filifactoraceae</taxon>
        <taxon>Filifactor</taxon>
    </lineage>
</organism>
<keyword evidence="9" id="KW-1185">Reference proteome</keyword>
<keyword evidence="5" id="KW-0460">Magnesium</keyword>
<evidence type="ECO:0000256" key="5">
    <source>
        <dbReference type="ARBA" id="ARBA00022842"/>
    </source>
</evidence>
<keyword evidence="3" id="KW-0479">Metal-binding</keyword>
<dbReference type="RefSeq" id="WP_379788223.1">
    <property type="nucleotide sequence ID" value="NZ_JBHSHL010000022.1"/>
</dbReference>
<dbReference type="PROSITE" id="PS51462">
    <property type="entry name" value="NUDIX"/>
    <property type="match status" value="1"/>
</dbReference>
<reference evidence="9" key="1">
    <citation type="journal article" date="2019" name="Int. J. Syst. Evol. Microbiol.">
        <title>The Global Catalogue of Microorganisms (GCM) 10K type strain sequencing project: providing services to taxonomists for standard genome sequencing and annotation.</title>
        <authorList>
            <consortium name="The Broad Institute Genomics Platform"/>
            <consortium name="The Broad Institute Genome Sequencing Center for Infectious Disease"/>
            <person name="Wu L."/>
            <person name="Ma J."/>
        </authorList>
    </citation>
    <scope>NUCLEOTIDE SEQUENCE [LARGE SCALE GENOMIC DNA]</scope>
    <source>
        <strain evidence="9">CCUG 46385</strain>
    </source>
</reference>
<dbReference type="Proteomes" id="UP001595916">
    <property type="component" value="Unassembled WGS sequence"/>
</dbReference>
<evidence type="ECO:0000256" key="6">
    <source>
        <dbReference type="ARBA" id="ARBA00023211"/>
    </source>
</evidence>
<comment type="cofactor">
    <cofactor evidence="1">
        <name>Mn(2+)</name>
        <dbReference type="ChEBI" id="CHEBI:29035"/>
    </cofactor>
</comment>
<comment type="caution">
    <text evidence="8">The sequence shown here is derived from an EMBL/GenBank/DDBJ whole genome shotgun (WGS) entry which is preliminary data.</text>
</comment>